<keyword evidence="2" id="KW-1185">Reference proteome</keyword>
<dbReference type="Gene3D" id="3.40.50.12700">
    <property type="match status" value="1"/>
</dbReference>
<dbReference type="SUPFAM" id="SSF52266">
    <property type="entry name" value="SGNH hydrolase"/>
    <property type="match status" value="1"/>
</dbReference>
<dbReference type="OrthoDB" id="10072345at2759"/>
<sequence length="238" mass="27079">MKVSEVEAEFHRRILEVREEFRGRISDLQAEFCQVNSATEEVVVPAVSLPSNETKGQEEWRVVTSGAKWRKVVRATQRVEMENSFAVLEGVEKEEAGSDEVRRRVEGSLPTGKVLLIGDSQERHLDAPFCDKDGRRKRRVCLPGAGIERVSDQLDTCLVDRTKPIVFLSRGMTFARSNGWTFIDNWDLFYGKDTLYARDGVHFSRQDVRVLAGTLEGELNALQRFFRWTGTERGIGDP</sequence>
<name>A0A5B7JZH9_PORTR</name>
<evidence type="ECO:0000313" key="2">
    <source>
        <dbReference type="Proteomes" id="UP000324222"/>
    </source>
</evidence>
<dbReference type="AlphaFoldDB" id="A0A5B7JZH9"/>
<dbReference type="Proteomes" id="UP000324222">
    <property type="component" value="Unassembled WGS sequence"/>
</dbReference>
<organism evidence="1 2">
    <name type="scientific">Portunus trituberculatus</name>
    <name type="common">Swimming crab</name>
    <name type="synonym">Neptunus trituberculatus</name>
    <dbReference type="NCBI Taxonomy" id="210409"/>
    <lineage>
        <taxon>Eukaryota</taxon>
        <taxon>Metazoa</taxon>
        <taxon>Ecdysozoa</taxon>
        <taxon>Arthropoda</taxon>
        <taxon>Crustacea</taxon>
        <taxon>Multicrustacea</taxon>
        <taxon>Malacostraca</taxon>
        <taxon>Eumalacostraca</taxon>
        <taxon>Eucarida</taxon>
        <taxon>Decapoda</taxon>
        <taxon>Pleocyemata</taxon>
        <taxon>Brachyura</taxon>
        <taxon>Eubrachyura</taxon>
        <taxon>Portunoidea</taxon>
        <taxon>Portunidae</taxon>
        <taxon>Portuninae</taxon>
        <taxon>Portunus</taxon>
    </lineage>
</organism>
<evidence type="ECO:0000313" key="1">
    <source>
        <dbReference type="EMBL" id="MPC99736.1"/>
    </source>
</evidence>
<protein>
    <recommendedName>
        <fullName evidence="3">SGNH domain-containing protein</fullName>
    </recommendedName>
</protein>
<gene>
    <name evidence="1" type="ORF">E2C01_095167</name>
</gene>
<evidence type="ECO:0008006" key="3">
    <source>
        <dbReference type="Google" id="ProtNLM"/>
    </source>
</evidence>
<accession>A0A5B7JZH9</accession>
<dbReference type="EMBL" id="VSRR010119608">
    <property type="protein sequence ID" value="MPC99736.1"/>
    <property type="molecule type" value="Genomic_DNA"/>
</dbReference>
<proteinExistence type="predicted"/>
<comment type="caution">
    <text evidence="1">The sequence shown here is derived from an EMBL/GenBank/DDBJ whole genome shotgun (WGS) entry which is preliminary data.</text>
</comment>
<reference evidence="1 2" key="1">
    <citation type="submission" date="2019-05" db="EMBL/GenBank/DDBJ databases">
        <title>Another draft genome of Portunus trituberculatus and its Hox gene families provides insights of decapod evolution.</title>
        <authorList>
            <person name="Jeong J.-H."/>
            <person name="Song I."/>
            <person name="Kim S."/>
            <person name="Choi T."/>
            <person name="Kim D."/>
            <person name="Ryu S."/>
            <person name="Kim W."/>
        </authorList>
    </citation>
    <scope>NUCLEOTIDE SEQUENCE [LARGE SCALE GENOMIC DNA]</scope>
    <source>
        <tissue evidence="1">Muscle</tissue>
    </source>
</reference>